<accession>A0A561C0W3</accession>
<dbReference type="GO" id="GO:0008703">
    <property type="term" value="F:5-amino-6-(5-phosphoribosylamino)uracil reductase activity"/>
    <property type="evidence" value="ECO:0007669"/>
    <property type="project" value="InterPro"/>
</dbReference>
<dbReference type="OrthoDB" id="2313602at2"/>
<dbReference type="InterPro" id="IPR050765">
    <property type="entry name" value="Riboflavin_Biosynth_HTPR"/>
</dbReference>
<dbReference type="PANTHER" id="PTHR38011">
    <property type="entry name" value="DIHYDROFOLATE REDUCTASE FAMILY PROTEIN (AFU_ORTHOLOGUE AFUA_8G06820)"/>
    <property type="match status" value="1"/>
</dbReference>
<organism evidence="2 3">
    <name type="scientific">Kribbella amoyensis</name>
    <dbReference type="NCBI Taxonomy" id="996641"/>
    <lineage>
        <taxon>Bacteria</taxon>
        <taxon>Bacillati</taxon>
        <taxon>Actinomycetota</taxon>
        <taxon>Actinomycetes</taxon>
        <taxon>Propionibacteriales</taxon>
        <taxon>Kribbellaceae</taxon>
        <taxon>Kribbella</taxon>
    </lineage>
</organism>
<dbReference type="InterPro" id="IPR024072">
    <property type="entry name" value="DHFR-like_dom_sf"/>
</dbReference>
<protein>
    <submittedName>
        <fullName evidence="2">Dihydrofolate reductase</fullName>
    </submittedName>
</protein>
<dbReference type="RefSeq" id="WP_145812241.1">
    <property type="nucleotide sequence ID" value="NZ_VIVK01000001.1"/>
</dbReference>
<dbReference type="Gene3D" id="3.40.430.10">
    <property type="entry name" value="Dihydrofolate Reductase, subunit A"/>
    <property type="match status" value="1"/>
</dbReference>
<evidence type="ECO:0000313" key="2">
    <source>
        <dbReference type="EMBL" id="TWD84687.1"/>
    </source>
</evidence>
<dbReference type="InterPro" id="IPR002734">
    <property type="entry name" value="RibDG_C"/>
</dbReference>
<feature type="domain" description="Bacterial bifunctional deaminase-reductase C-terminal" evidence="1">
    <location>
        <begin position="2"/>
        <end position="170"/>
    </location>
</feature>
<name>A0A561C0W3_9ACTN</name>
<dbReference type="PANTHER" id="PTHR38011:SF12">
    <property type="entry name" value="BIFUNCTIONAL DEAMINASE-REDUCTASE DOMAIN PROTEIN"/>
    <property type="match status" value="1"/>
</dbReference>
<dbReference type="Pfam" id="PF01872">
    <property type="entry name" value="RibD_C"/>
    <property type="match status" value="1"/>
</dbReference>
<dbReference type="GO" id="GO:0009231">
    <property type="term" value="P:riboflavin biosynthetic process"/>
    <property type="evidence" value="ECO:0007669"/>
    <property type="project" value="InterPro"/>
</dbReference>
<evidence type="ECO:0000259" key="1">
    <source>
        <dbReference type="Pfam" id="PF01872"/>
    </source>
</evidence>
<gene>
    <name evidence="2" type="ORF">FB561_5881</name>
</gene>
<evidence type="ECO:0000313" key="3">
    <source>
        <dbReference type="Proteomes" id="UP000318380"/>
    </source>
</evidence>
<keyword evidence="3" id="KW-1185">Reference proteome</keyword>
<comment type="caution">
    <text evidence="2">The sequence shown here is derived from an EMBL/GenBank/DDBJ whole genome shotgun (WGS) entry which is preliminary data.</text>
</comment>
<dbReference type="AlphaFoldDB" id="A0A561C0W3"/>
<dbReference type="Proteomes" id="UP000318380">
    <property type="component" value="Unassembled WGS sequence"/>
</dbReference>
<dbReference type="EMBL" id="VIVK01000001">
    <property type="protein sequence ID" value="TWD84687.1"/>
    <property type="molecule type" value="Genomic_DNA"/>
</dbReference>
<proteinExistence type="predicted"/>
<dbReference type="SUPFAM" id="SSF53597">
    <property type="entry name" value="Dihydrofolate reductase-like"/>
    <property type="match status" value="1"/>
</dbReference>
<sequence length="205" mass="21350">MPRVVANMSMSLDGFVADPSDGVGHVFAWQAAGTVPIRLPDGTEQGLVSAASSAHIGKLWEEVKVLVVGRRTFDLSKAWQGEPPLGLPTVVVAHQVPEDWANDGKPFTFVTDGVESAIDRAKALAGDGVIAVSGADLTQQCLNAGLLDELSIDVASVLLGAGIRYLDKLTDTPVKLDGPEVVAGDGVTHLTYQVSALTDQPKLGG</sequence>
<reference evidence="2 3" key="1">
    <citation type="submission" date="2019-06" db="EMBL/GenBank/DDBJ databases">
        <title>Sequencing the genomes of 1000 actinobacteria strains.</title>
        <authorList>
            <person name="Klenk H.-P."/>
        </authorList>
    </citation>
    <scope>NUCLEOTIDE SEQUENCE [LARGE SCALE GENOMIC DNA]</scope>
    <source>
        <strain evidence="2 3">DSM 24683</strain>
    </source>
</reference>